<dbReference type="Pfam" id="PF00291">
    <property type="entry name" value="PALP"/>
    <property type="match status" value="1"/>
</dbReference>
<dbReference type="AlphaFoldDB" id="X1RYD4"/>
<feature type="non-terminal residue" evidence="2">
    <location>
        <position position="1"/>
    </location>
</feature>
<reference evidence="2" key="1">
    <citation type="journal article" date="2014" name="Front. Microbiol.">
        <title>High frequency of phylogenetically diverse reductive dehalogenase-homologous genes in deep subseafloor sedimentary metagenomes.</title>
        <authorList>
            <person name="Kawai M."/>
            <person name="Futagami T."/>
            <person name="Toyoda A."/>
            <person name="Takaki Y."/>
            <person name="Nishi S."/>
            <person name="Hori S."/>
            <person name="Arai W."/>
            <person name="Tsubouchi T."/>
            <person name="Morono Y."/>
            <person name="Uchiyama I."/>
            <person name="Ito T."/>
            <person name="Fujiyama A."/>
            <person name="Inagaki F."/>
            <person name="Takami H."/>
        </authorList>
    </citation>
    <scope>NUCLEOTIDE SEQUENCE</scope>
    <source>
        <strain evidence="2">Expedition CK06-06</strain>
    </source>
</reference>
<comment type="caution">
    <text evidence="2">The sequence shown here is derived from an EMBL/GenBank/DDBJ whole genome shotgun (WGS) entry which is preliminary data.</text>
</comment>
<evidence type="ECO:0000259" key="1">
    <source>
        <dbReference type="Pfam" id="PF00291"/>
    </source>
</evidence>
<evidence type="ECO:0000313" key="2">
    <source>
        <dbReference type="EMBL" id="GAI68215.1"/>
    </source>
</evidence>
<name>X1RYD4_9ZZZZ</name>
<gene>
    <name evidence="2" type="ORF">S06H3_66508</name>
</gene>
<dbReference type="InterPro" id="IPR036052">
    <property type="entry name" value="TrpB-like_PALP_sf"/>
</dbReference>
<organism evidence="2">
    <name type="scientific">marine sediment metagenome</name>
    <dbReference type="NCBI Taxonomy" id="412755"/>
    <lineage>
        <taxon>unclassified sequences</taxon>
        <taxon>metagenomes</taxon>
        <taxon>ecological metagenomes</taxon>
    </lineage>
</organism>
<feature type="domain" description="Tryptophan synthase beta chain-like PALP" evidence="1">
    <location>
        <begin position="1"/>
        <end position="54"/>
    </location>
</feature>
<proteinExistence type="predicted"/>
<dbReference type="Gene3D" id="3.40.50.1100">
    <property type="match status" value="2"/>
</dbReference>
<feature type="non-terminal residue" evidence="2">
    <location>
        <position position="56"/>
    </location>
</feature>
<accession>X1RYD4</accession>
<dbReference type="InterPro" id="IPR001926">
    <property type="entry name" value="TrpB-like_PALP"/>
</dbReference>
<dbReference type="EMBL" id="BARV01045372">
    <property type="protein sequence ID" value="GAI68215.1"/>
    <property type="molecule type" value="Genomic_DNA"/>
</dbReference>
<protein>
    <recommendedName>
        <fullName evidence="1">Tryptophan synthase beta chain-like PALP domain-containing protein</fullName>
    </recommendedName>
</protein>
<dbReference type="SUPFAM" id="SSF53686">
    <property type="entry name" value="Tryptophan synthase beta subunit-like PLP-dependent enzymes"/>
    <property type="match status" value="1"/>
</dbReference>
<sequence length="56" mass="6416">AYGAKTIQIKGDFDDAMNLVQEVCQELKIYLLNSINPFRIEGQKAIGFEVLQQLDW</sequence>